<feature type="transmembrane region" description="Helical" evidence="2">
    <location>
        <begin position="646"/>
        <end position="668"/>
    </location>
</feature>
<dbReference type="OrthoDB" id="512792at2759"/>
<gene>
    <name evidence="3" type="ORF">HYH02_012510</name>
</gene>
<dbReference type="PANTHER" id="PTHR48174">
    <property type="entry name" value="DUF946 FAMILY PROTEIN"/>
    <property type="match status" value="1"/>
</dbReference>
<feature type="region of interest" description="Disordered" evidence="1">
    <location>
        <begin position="913"/>
        <end position="999"/>
    </location>
</feature>
<sequence>MVECRPKYDATLDWDSGFVARGAKGCTWAKPGAFKPPPTCRPPRREVSRAEAARLGPKFSPILYQHPKDTSWLTDPGKWYREARIYQVVTWRDMKTFTVPNKTGFTREEFIMGQELIATRLFHVEYNETTGESRHIVVNNTELHRLAIIDPVVDGKLTGNVYFTMFRPHDISTAQLIPHAYVYTYHYFYPWNGCSNQALVTSVDGRRQGIEYYMCPDGIHEGDLEHIKVYVCEDDLIDLLAPNATADPAAAIRRTQYSQHGWLPDYDCDAGECTFQRDPAGTRRLVSYAGLFSHANNHEESPLFVYEKIRATSIVNMDGLYISDRFKAGPVFWPNDTNTRWLPFMSEMSEEQLAGEFAWAAFPGTWGGTLTSLSGRTITCFFNNFTVEAPCNITNPAYWILDLVLRPAGGSMDDIIWGAKSGGNTVSGPLWRRVFSFNWEKERQAPLFVESIAGGLLDKNDGLCPFEGPTLIRKGTGAFHSTNLAEFIGGVVGLVLASSVVAFAMVLPMLLVRNDEEVLRQLEEQATEQILQLQAIAKPAAGEDALAMPPATAPGGHGPRPGAVAEGAEAPPAAGPDAAALPPPPPPPQLAVGVVSAGKPHTPPSPAAPMRSDASASYSVWIQSSYLEISHQFVMRAFHASVLHRYSLAVWIFVGLGCYICGIVLGAIGAADVATALNRLAPLELWKVLSHAITVVFIIFGIVHLAVVFASVAIRPCTGDLLQRYCSWCTCCGCGSDSNGGSGVGKGEGGGKAEQPKKKRETSRRRCCQCCAPNGVDRTRQSWTAHALLAGLLSIEMNVTMLLFALGFMTWLARIGIEEACYFALSTIFDLASFLTDICLDLSIIGINRTVCGNSLNTLCAIWSDLSPDYLVYGSLLLLIAQNMFLVLATTNYVGMRTGAAITAAMDLADRTTREAERASRRLRQQQAAAAGGGTSGSGSKGPGWSKLFKRRTDSATPTGGAGGNNGNGGSGGGAPVSPAAVGVSDGGSSGVSGADGGK</sequence>
<dbReference type="PANTHER" id="PTHR48174:SF5">
    <property type="entry name" value="VACUOLAR PROTEIN SORTING-ASSOCIATED PROTEIN 62"/>
    <property type="match status" value="1"/>
</dbReference>
<keyword evidence="2" id="KW-1133">Transmembrane helix</keyword>
<dbReference type="AlphaFoldDB" id="A0A835T0L0"/>
<dbReference type="Proteomes" id="UP000613740">
    <property type="component" value="Unassembled WGS sequence"/>
</dbReference>
<protein>
    <submittedName>
        <fullName evidence="3">Uncharacterized protein</fullName>
    </submittedName>
</protein>
<dbReference type="EMBL" id="JAEHOD010000061">
    <property type="protein sequence ID" value="KAG2433578.1"/>
    <property type="molecule type" value="Genomic_DNA"/>
</dbReference>
<feature type="compositionally biased region" description="Gly residues" evidence="1">
    <location>
        <begin position="985"/>
        <end position="999"/>
    </location>
</feature>
<feature type="transmembrane region" description="Helical" evidence="2">
    <location>
        <begin position="688"/>
        <end position="714"/>
    </location>
</feature>
<organism evidence="3 4">
    <name type="scientific">Chlamydomonas schloesseri</name>
    <dbReference type="NCBI Taxonomy" id="2026947"/>
    <lineage>
        <taxon>Eukaryota</taxon>
        <taxon>Viridiplantae</taxon>
        <taxon>Chlorophyta</taxon>
        <taxon>core chlorophytes</taxon>
        <taxon>Chlorophyceae</taxon>
        <taxon>CS clade</taxon>
        <taxon>Chlamydomonadales</taxon>
        <taxon>Chlamydomonadaceae</taxon>
        <taxon>Chlamydomonas</taxon>
    </lineage>
</organism>
<evidence type="ECO:0000313" key="3">
    <source>
        <dbReference type="EMBL" id="KAG2433578.1"/>
    </source>
</evidence>
<accession>A0A835T0L0</accession>
<keyword evidence="2" id="KW-0812">Transmembrane</keyword>
<feature type="transmembrane region" description="Helical" evidence="2">
    <location>
        <begin position="487"/>
        <end position="512"/>
    </location>
</feature>
<reference evidence="3" key="1">
    <citation type="journal article" date="2020" name="bioRxiv">
        <title>Comparative genomics of Chlamydomonas.</title>
        <authorList>
            <person name="Craig R.J."/>
            <person name="Hasan A.R."/>
            <person name="Ness R.W."/>
            <person name="Keightley P.D."/>
        </authorList>
    </citation>
    <scope>NUCLEOTIDE SEQUENCE</scope>
    <source>
        <strain evidence="3">CCAP 11/173</strain>
    </source>
</reference>
<comment type="caution">
    <text evidence="3">The sequence shown here is derived from an EMBL/GenBank/DDBJ whole genome shotgun (WGS) entry which is preliminary data.</text>
</comment>
<feature type="transmembrane region" description="Helical" evidence="2">
    <location>
        <begin position="787"/>
        <end position="813"/>
    </location>
</feature>
<feature type="transmembrane region" description="Helical" evidence="2">
    <location>
        <begin position="870"/>
        <end position="889"/>
    </location>
</feature>
<feature type="compositionally biased region" description="Gly residues" evidence="1">
    <location>
        <begin position="960"/>
        <end position="975"/>
    </location>
</feature>
<feature type="compositionally biased region" description="Gly residues" evidence="1">
    <location>
        <begin position="931"/>
        <end position="942"/>
    </location>
</feature>
<proteinExistence type="predicted"/>
<feature type="compositionally biased region" description="Low complexity" evidence="1">
    <location>
        <begin position="560"/>
        <end position="580"/>
    </location>
</feature>
<evidence type="ECO:0000313" key="4">
    <source>
        <dbReference type="Proteomes" id="UP000613740"/>
    </source>
</evidence>
<keyword evidence="2" id="KW-0472">Membrane</keyword>
<name>A0A835T0L0_9CHLO</name>
<evidence type="ECO:0000256" key="2">
    <source>
        <dbReference type="SAM" id="Phobius"/>
    </source>
</evidence>
<keyword evidence="4" id="KW-1185">Reference proteome</keyword>
<feature type="region of interest" description="Disordered" evidence="1">
    <location>
        <begin position="546"/>
        <end position="610"/>
    </location>
</feature>
<evidence type="ECO:0000256" key="1">
    <source>
        <dbReference type="SAM" id="MobiDB-lite"/>
    </source>
</evidence>